<reference evidence="1" key="1">
    <citation type="submission" date="2016-10" db="EMBL/GenBank/DDBJ databases">
        <title>Sequence of Gallionella enrichment culture.</title>
        <authorList>
            <person name="Poehlein A."/>
            <person name="Muehling M."/>
            <person name="Daniel R."/>
        </authorList>
    </citation>
    <scope>NUCLEOTIDE SEQUENCE</scope>
</reference>
<dbReference type="AlphaFoldDB" id="A0A1J5SUC0"/>
<proteinExistence type="predicted"/>
<protein>
    <submittedName>
        <fullName evidence="1">Uncharacterized protein</fullName>
    </submittedName>
</protein>
<evidence type="ECO:0000313" key="1">
    <source>
        <dbReference type="EMBL" id="OIR12113.1"/>
    </source>
</evidence>
<dbReference type="EMBL" id="MLJW01000018">
    <property type="protein sequence ID" value="OIR12113.1"/>
    <property type="molecule type" value="Genomic_DNA"/>
</dbReference>
<sequence length="66" mass="7666">MNNFYIMLAKQKVLKSFKEMPEQFSIDDAIDKLIVIHKIQSAETEIKNGKGLTTVEAKKKLKKWLN</sequence>
<comment type="caution">
    <text evidence="1">The sequence shown here is derived from an EMBL/GenBank/DDBJ whole genome shotgun (WGS) entry which is preliminary data.</text>
</comment>
<accession>A0A1J5SUC0</accession>
<name>A0A1J5SUC0_9ZZZZ</name>
<gene>
    <name evidence="1" type="ORF">GALL_63640</name>
</gene>
<organism evidence="1">
    <name type="scientific">mine drainage metagenome</name>
    <dbReference type="NCBI Taxonomy" id="410659"/>
    <lineage>
        <taxon>unclassified sequences</taxon>
        <taxon>metagenomes</taxon>
        <taxon>ecological metagenomes</taxon>
    </lineage>
</organism>